<comment type="caution">
    <text evidence="3">The sequence shown here is derived from an EMBL/GenBank/DDBJ whole genome shotgun (WGS) entry which is preliminary data.</text>
</comment>
<keyword evidence="2" id="KW-1133">Transmembrane helix</keyword>
<feature type="transmembrane region" description="Helical" evidence="2">
    <location>
        <begin position="21"/>
        <end position="39"/>
    </location>
</feature>
<proteinExistence type="predicted"/>
<feature type="region of interest" description="Disordered" evidence="1">
    <location>
        <begin position="58"/>
        <end position="105"/>
    </location>
</feature>
<dbReference type="Proteomes" id="UP000886595">
    <property type="component" value="Unassembled WGS sequence"/>
</dbReference>
<organism evidence="3 4">
    <name type="scientific">Brassica carinata</name>
    <name type="common">Ethiopian mustard</name>
    <name type="synonym">Abyssinian cabbage</name>
    <dbReference type="NCBI Taxonomy" id="52824"/>
    <lineage>
        <taxon>Eukaryota</taxon>
        <taxon>Viridiplantae</taxon>
        <taxon>Streptophyta</taxon>
        <taxon>Embryophyta</taxon>
        <taxon>Tracheophyta</taxon>
        <taxon>Spermatophyta</taxon>
        <taxon>Magnoliopsida</taxon>
        <taxon>eudicotyledons</taxon>
        <taxon>Gunneridae</taxon>
        <taxon>Pentapetalae</taxon>
        <taxon>rosids</taxon>
        <taxon>malvids</taxon>
        <taxon>Brassicales</taxon>
        <taxon>Brassicaceae</taxon>
        <taxon>Brassiceae</taxon>
        <taxon>Brassica</taxon>
    </lineage>
</organism>
<evidence type="ECO:0000313" key="4">
    <source>
        <dbReference type="Proteomes" id="UP000886595"/>
    </source>
</evidence>
<protein>
    <submittedName>
        <fullName evidence="3">Uncharacterized protein</fullName>
    </submittedName>
</protein>
<reference evidence="3 4" key="1">
    <citation type="submission" date="2020-02" db="EMBL/GenBank/DDBJ databases">
        <authorList>
            <person name="Ma Q."/>
            <person name="Huang Y."/>
            <person name="Song X."/>
            <person name="Pei D."/>
        </authorList>
    </citation>
    <scope>NUCLEOTIDE SEQUENCE [LARGE SCALE GENOMIC DNA]</scope>
    <source>
        <strain evidence="3">Sxm20200214</strain>
        <tissue evidence="3">Leaf</tissue>
    </source>
</reference>
<keyword evidence="2" id="KW-0472">Membrane</keyword>
<name>A0A8X7QTC5_BRACI</name>
<dbReference type="EMBL" id="JAAMPC010000012">
    <property type="protein sequence ID" value="KAG2275801.1"/>
    <property type="molecule type" value="Genomic_DNA"/>
</dbReference>
<feature type="compositionally biased region" description="Basic and acidic residues" evidence="1">
    <location>
        <begin position="93"/>
        <end position="105"/>
    </location>
</feature>
<keyword evidence="4" id="KW-1185">Reference proteome</keyword>
<accession>A0A8X7QTC5</accession>
<feature type="compositionally biased region" description="Low complexity" evidence="1">
    <location>
        <begin position="72"/>
        <end position="89"/>
    </location>
</feature>
<evidence type="ECO:0000256" key="1">
    <source>
        <dbReference type="SAM" id="MobiDB-lite"/>
    </source>
</evidence>
<evidence type="ECO:0000313" key="3">
    <source>
        <dbReference type="EMBL" id="KAG2275801.1"/>
    </source>
</evidence>
<gene>
    <name evidence="3" type="ORF">Bca52824_058356</name>
</gene>
<keyword evidence="2" id="KW-0812">Transmembrane</keyword>
<dbReference type="AlphaFoldDB" id="A0A8X7QTC5"/>
<evidence type="ECO:0000256" key="2">
    <source>
        <dbReference type="SAM" id="Phobius"/>
    </source>
</evidence>
<sequence>MGELSGEQGSLNVIVRVWGKSSLFLFGKLCLAYFLHRFFQRRGEARYRLSMASIRRLKRQKQRPSYTPPPRLARAALSANGPSSTSSTSVEVGPDRDPLVDAHRD</sequence>